<dbReference type="PANTHER" id="PTHR42847:SF4">
    <property type="entry name" value="ALKANESULFONATE MONOOXYGENASE-RELATED"/>
    <property type="match status" value="1"/>
</dbReference>
<dbReference type="PANTHER" id="PTHR42847">
    <property type="entry name" value="ALKANESULFONATE MONOOXYGENASE"/>
    <property type="match status" value="1"/>
</dbReference>
<sequence length="354" mass="38327">MNARPLRFHWSVPGSGTDVRGATARARTSALPDAGLHVEFAQRAEEAGMDSVLVPIGHYRADPVTMAAVMGAETSQVTFMLAARPGIVSPTYFVQQVNTLALLTGGRVSINSVAGHSPAEQRFYGDTLSHDERYRRAEEFWTICHALWAAEEPVDFDGDYYRLRGARPGVPFGGGRGRPEIYVGGNSAQAERVARTQADCHLRFAAAPDDLAPLATRMLESGTETGIVVSIIVRPTRDEAVRAAYELVERAGEQARRAQRQFTARSDSVGFAEAQAAAGSDEGWLTRHLWNGAVPYLGPPAMSLVGAPGDIADGLAEFACAGISQFVFQGRPDLETMTAFGRDVLPLVRERERR</sequence>
<evidence type="ECO:0000259" key="5">
    <source>
        <dbReference type="Pfam" id="PF00296"/>
    </source>
</evidence>
<dbReference type="InterPro" id="IPR050172">
    <property type="entry name" value="SsuD_RutA_monooxygenase"/>
</dbReference>
<keyword evidence="3" id="KW-0560">Oxidoreductase</keyword>
<keyword evidence="7" id="KW-1185">Reference proteome</keyword>
<keyword evidence="4" id="KW-0503">Monooxygenase</keyword>
<dbReference type="InterPro" id="IPR011251">
    <property type="entry name" value="Luciferase-like_dom"/>
</dbReference>
<evidence type="ECO:0000256" key="3">
    <source>
        <dbReference type="ARBA" id="ARBA00023002"/>
    </source>
</evidence>
<evidence type="ECO:0000313" key="6">
    <source>
        <dbReference type="EMBL" id="GAA3613689.1"/>
    </source>
</evidence>
<keyword evidence="2" id="KW-0288">FMN</keyword>
<dbReference type="InterPro" id="IPR036661">
    <property type="entry name" value="Luciferase-like_sf"/>
</dbReference>
<accession>A0ABP6ZMK2</accession>
<proteinExistence type="predicted"/>
<comment type="caution">
    <text evidence="6">The sequence shown here is derived from an EMBL/GenBank/DDBJ whole genome shotgun (WGS) entry which is preliminary data.</text>
</comment>
<dbReference type="RefSeq" id="WP_345576567.1">
    <property type="nucleotide sequence ID" value="NZ_BAABDQ010000050.1"/>
</dbReference>
<evidence type="ECO:0000256" key="4">
    <source>
        <dbReference type="ARBA" id="ARBA00023033"/>
    </source>
</evidence>
<dbReference type="Proteomes" id="UP001500630">
    <property type="component" value="Unassembled WGS sequence"/>
</dbReference>
<name>A0ABP6ZMK2_9ACTN</name>
<dbReference type="EMBL" id="BAABDQ010000050">
    <property type="protein sequence ID" value="GAA3613689.1"/>
    <property type="molecule type" value="Genomic_DNA"/>
</dbReference>
<keyword evidence="1" id="KW-0285">Flavoprotein</keyword>
<reference evidence="7" key="1">
    <citation type="journal article" date="2019" name="Int. J. Syst. Evol. Microbiol.">
        <title>The Global Catalogue of Microorganisms (GCM) 10K type strain sequencing project: providing services to taxonomists for standard genome sequencing and annotation.</title>
        <authorList>
            <consortium name="The Broad Institute Genomics Platform"/>
            <consortium name="The Broad Institute Genome Sequencing Center for Infectious Disease"/>
            <person name="Wu L."/>
            <person name="Ma J."/>
        </authorList>
    </citation>
    <scope>NUCLEOTIDE SEQUENCE [LARGE SCALE GENOMIC DNA]</scope>
    <source>
        <strain evidence="7">JCM 17326</strain>
    </source>
</reference>
<organism evidence="6 7">
    <name type="scientific">Nonomuraea rosea</name>
    <dbReference type="NCBI Taxonomy" id="638574"/>
    <lineage>
        <taxon>Bacteria</taxon>
        <taxon>Bacillati</taxon>
        <taxon>Actinomycetota</taxon>
        <taxon>Actinomycetes</taxon>
        <taxon>Streptosporangiales</taxon>
        <taxon>Streptosporangiaceae</taxon>
        <taxon>Nonomuraea</taxon>
    </lineage>
</organism>
<dbReference type="Gene3D" id="3.20.20.30">
    <property type="entry name" value="Luciferase-like domain"/>
    <property type="match status" value="1"/>
</dbReference>
<gene>
    <name evidence="6" type="ORF">GCM10022419_118490</name>
</gene>
<evidence type="ECO:0000256" key="1">
    <source>
        <dbReference type="ARBA" id="ARBA00022630"/>
    </source>
</evidence>
<protein>
    <submittedName>
        <fullName evidence="6">LLM class flavin-dependent oxidoreductase</fullName>
    </submittedName>
</protein>
<dbReference type="Pfam" id="PF00296">
    <property type="entry name" value="Bac_luciferase"/>
    <property type="match status" value="1"/>
</dbReference>
<evidence type="ECO:0000256" key="2">
    <source>
        <dbReference type="ARBA" id="ARBA00022643"/>
    </source>
</evidence>
<feature type="domain" description="Luciferase-like" evidence="5">
    <location>
        <begin position="27"/>
        <end position="324"/>
    </location>
</feature>
<evidence type="ECO:0000313" key="7">
    <source>
        <dbReference type="Proteomes" id="UP001500630"/>
    </source>
</evidence>
<dbReference type="SUPFAM" id="SSF51679">
    <property type="entry name" value="Bacterial luciferase-like"/>
    <property type="match status" value="1"/>
</dbReference>